<organism evidence="2 3">
    <name type="scientific">Desulfoluna spongiiphila</name>
    <dbReference type="NCBI Taxonomy" id="419481"/>
    <lineage>
        <taxon>Bacteria</taxon>
        <taxon>Pseudomonadati</taxon>
        <taxon>Thermodesulfobacteriota</taxon>
        <taxon>Desulfobacteria</taxon>
        <taxon>Desulfobacterales</taxon>
        <taxon>Desulfolunaceae</taxon>
        <taxon>Desulfoluna</taxon>
    </lineage>
</organism>
<reference evidence="2 3" key="1">
    <citation type="submission" date="2016-10" db="EMBL/GenBank/DDBJ databases">
        <authorList>
            <person name="de Groot N.N."/>
        </authorList>
    </citation>
    <scope>NUCLEOTIDE SEQUENCE [LARGE SCALE GENOMIC DNA]</scope>
    <source>
        <strain evidence="2 3">AA1</strain>
    </source>
</reference>
<dbReference type="GO" id="GO:0005886">
    <property type="term" value="C:plasma membrane"/>
    <property type="evidence" value="ECO:0007669"/>
    <property type="project" value="InterPro"/>
</dbReference>
<dbReference type="InterPro" id="IPR006726">
    <property type="entry name" value="PHBA_efflux_AaeB/fusaric-R"/>
</dbReference>
<feature type="transmembrane region" description="Helical" evidence="1">
    <location>
        <begin position="429"/>
        <end position="447"/>
    </location>
</feature>
<feature type="transmembrane region" description="Helical" evidence="1">
    <location>
        <begin position="484"/>
        <end position="504"/>
    </location>
</feature>
<evidence type="ECO:0000313" key="3">
    <source>
        <dbReference type="Proteomes" id="UP000198870"/>
    </source>
</evidence>
<accession>A0A1G5DV23</accession>
<keyword evidence="1" id="KW-1133">Transmembrane helix</keyword>
<keyword evidence="1" id="KW-0472">Membrane</keyword>
<feature type="transmembrane region" description="Helical" evidence="1">
    <location>
        <begin position="59"/>
        <end position="76"/>
    </location>
</feature>
<feature type="transmembrane region" description="Helical" evidence="1">
    <location>
        <begin position="34"/>
        <end position="52"/>
    </location>
</feature>
<sequence>MHMHIRQAGYALRMGLAVAGALYASLWLRLDNPYWALTTILVVEGMNYGAVSDKLFKRLIGNIAGTLAGLLLVGLLSQAGLVYALACGSLAMFGTYAMLETRHPQFWRWAVVAAGLVTLTRVDTPIIAFYLGMDRVCGVSIGLVAVVISHQAIFPRYAGEDYRDNVIRLIEKLSELSSLRANQAIQDSIAPLLQPGDFSGSIALLRDELRHACRDTEAFRKKRMGHERVLSILDDLATHLTLICTEPPSASFDLKSRSLSACYLRTLANRLNTLRTALPHMGEPPCPFHGDNDPGPLPSTAFQGPWCELIPLAHECLNRLEYEARQCPFTEAACTQTAPQPRRENPYGGPFHSALKALLAGAATTLGMILWRCTGWPGGSGIPLLGTLQIIFCTAGPALTLPFVVVIQFVAIVLSALLLFFVLPAIHSTEFFFIVIASIFTFWGWVMHAPNPRIRGLGMLVGVLMNSCVYSYSASMASFAVVTSYAWCMVGGTLVSGPLIALFYPSSPKRRFHRYASCCLEQIRLALSTSSSKEALESLDTARQHARLMMAWAGPASRGMCPTKANHAAMAALAADSLSRCLVHGLALGKGDHKRNGIMGGPSNQASTELRRIYRGHADQLAMGRMQP</sequence>
<dbReference type="EMBL" id="FMUX01000005">
    <property type="protein sequence ID" value="SCY18613.1"/>
    <property type="molecule type" value="Genomic_DNA"/>
</dbReference>
<dbReference type="OrthoDB" id="9807111at2"/>
<dbReference type="AlphaFoldDB" id="A0A1G5DV23"/>
<dbReference type="Proteomes" id="UP000198870">
    <property type="component" value="Unassembled WGS sequence"/>
</dbReference>
<feature type="transmembrane region" description="Helical" evidence="1">
    <location>
        <begin position="454"/>
        <end position="472"/>
    </location>
</feature>
<name>A0A1G5DV23_9BACT</name>
<gene>
    <name evidence="2" type="ORF">SAMN05216233_10516</name>
</gene>
<keyword evidence="1" id="KW-0812">Transmembrane</keyword>
<feature type="transmembrane region" description="Helical" evidence="1">
    <location>
        <begin position="12"/>
        <end position="28"/>
    </location>
</feature>
<dbReference type="RefSeq" id="WP_092210171.1">
    <property type="nucleotide sequence ID" value="NZ_FMUX01000005.1"/>
</dbReference>
<dbReference type="Pfam" id="PF04632">
    <property type="entry name" value="FUSC"/>
    <property type="match status" value="1"/>
</dbReference>
<dbReference type="GO" id="GO:0022857">
    <property type="term" value="F:transmembrane transporter activity"/>
    <property type="evidence" value="ECO:0007669"/>
    <property type="project" value="InterPro"/>
</dbReference>
<feature type="transmembrane region" description="Helical" evidence="1">
    <location>
        <begin position="399"/>
        <end position="423"/>
    </location>
</feature>
<evidence type="ECO:0000313" key="2">
    <source>
        <dbReference type="EMBL" id="SCY18613.1"/>
    </source>
</evidence>
<dbReference type="STRING" id="419481.SAMN05216233_10516"/>
<proteinExistence type="predicted"/>
<evidence type="ECO:0000256" key="1">
    <source>
        <dbReference type="SAM" id="Phobius"/>
    </source>
</evidence>
<feature type="transmembrane region" description="Helical" evidence="1">
    <location>
        <begin position="128"/>
        <end position="148"/>
    </location>
</feature>
<keyword evidence="3" id="KW-1185">Reference proteome</keyword>
<protein>
    <submittedName>
        <fullName evidence="2">Uncharacterized membrane protein YccC</fullName>
    </submittedName>
</protein>